<evidence type="ECO:0000259" key="3">
    <source>
        <dbReference type="PROSITE" id="PS51253"/>
    </source>
</evidence>
<evidence type="ECO:0000256" key="1">
    <source>
        <dbReference type="ARBA" id="ARBA00023125"/>
    </source>
</evidence>
<dbReference type="Proteomes" id="UP000663829">
    <property type="component" value="Unassembled WGS sequence"/>
</dbReference>
<feature type="region of interest" description="Disordered" evidence="2">
    <location>
        <begin position="440"/>
        <end position="473"/>
    </location>
</feature>
<dbReference type="OrthoDB" id="10023545at2759"/>
<keyword evidence="6" id="KW-1185">Reference proteome</keyword>
<feature type="compositionally biased region" description="Low complexity" evidence="2">
    <location>
        <begin position="305"/>
        <end position="317"/>
    </location>
</feature>
<feature type="compositionally biased region" description="Low complexity" evidence="2">
    <location>
        <begin position="492"/>
        <end position="502"/>
    </location>
</feature>
<organism evidence="4 6">
    <name type="scientific">Didymodactylos carnosus</name>
    <dbReference type="NCBI Taxonomy" id="1234261"/>
    <lineage>
        <taxon>Eukaryota</taxon>
        <taxon>Metazoa</taxon>
        <taxon>Spiralia</taxon>
        <taxon>Gnathifera</taxon>
        <taxon>Rotifera</taxon>
        <taxon>Eurotatoria</taxon>
        <taxon>Bdelloidea</taxon>
        <taxon>Philodinida</taxon>
        <taxon>Philodinidae</taxon>
        <taxon>Didymodactylos</taxon>
    </lineage>
</organism>
<feature type="compositionally biased region" description="Basic residues" evidence="2">
    <location>
        <begin position="344"/>
        <end position="357"/>
    </location>
</feature>
<comment type="caution">
    <text evidence="4">The sequence shown here is derived from an EMBL/GenBank/DDBJ whole genome shotgun (WGS) entry which is preliminary data.</text>
</comment>
<feature type="compositionally biased region" description="Polar residues" evidence="2">
    <location>
        <begin position="454"/>
        <end position="473"/>
    </location>
</feature>
<protein>
    <recommendedName>
        <fullName evidence="3">HTH CENPB-type domain-containing protein</fullName>
    </recommendedName>
</protein>
<feature type="compositionally biased region" description="Polar residues" evidence="2">
    <location>
        <begin position="318"/>
        <end position="339"/>
    </location>
</feature>
<proteinExistence type="predicted"/>
<feature type="non-terminal residue" evidence="4">
    <location>
        <position position="1"/>
    </location>
</feature>
<reference evidence="4" key="1">
    <citation type="submission" date="2021-02" db="EMBL/GenBank/DDBJ databases">
        <authorList>
            <person name="Nowell W R."/>
        </authorList>
    </citation>
    <scope>NUCLEOTIDE SEQUENCE</scope>
</reference>
<dbReference type="Proteomes" id="UP000681722">
    <property type="component" value="Unassembled WGS sequence"/>
</dbReference>
<evidence type="ECO:0000313" key="4">
    <source>
        <dbReference type="EMBL" id="CAF1550708.1"/>
    </source>
</evidence>
<dbReference type="InterPro" id="IPR006600">
    <property type="entry name" value="HTH_CenpB_DNA-bd_dom"/>
</dbReference>
<feature type="compositionally biased region" description="Low complexity" evidence="2">
    <location>
        <begin position="440"/>
        <end position="451"/>
    </location>
</feature>
<dbReference type="AlphaFoldDB" id="A0A815WQC4"/>
<dbReference type="GO" id="GO:0003677">
    <property type="term" value="F:DNA binding"/>
    <property type="evidence" value="ECO:0007669"/>
    <property type="project" value="UniProtKB-KW"/>
</dbReference>
<feature type="region of interest" description="Disordered" evidence="2">
    <location>
        <begin position="246"/>
        <end position="275"/>
    </location>
</feature>
<name>A0A815WQC4_9BILA</name>
<feature type="domain" description="HTH CENPB-type" evidence="3">
    <location>
        <begin position="165"/>
        <end position="237"/>
    </location>
</feature>
<gene>
    <name evidence="4" type="ORF">GPM918_LOCUS39189</name>
    <name evidence="5" type="ORF">SRO942_LOCUS40049</name>
</gene>
<dbReference type="PROSITE" id="PS51253">
    <property type="entry name" value="HTH_CENPB"/>
    <property type="match status" value="1"/>
</dbReference>
<feature type="region of interest" description="Disordered" evidence="2">
    <location>
        <begin position="77"/>
        <end position="119"/>
    </location>
</feature>
<feature type="compositionally biased region" description="Basic residues" evidence="2">
    <location>
        <begin position="104"/>
        <end position="119"/>
    </location>
</feature>
<keyword evidence="1" id="KW-0238">DNA-binding</keyword>
<feature type="compositionally biased region" description="Polar residues" evidence="2">
    <location>
        <begin position="87"/>
        <end position="97"/>
    </location>
</feature>
<feature type="region of interest" description="Disordered" evidence="2">
    <location>
        <begin position="305"/>
        <end position="375"/>
    </location>
</feature>
<evidence type="ECO:0000256" key="2">
    <source>
        <dbReference type="SAM" id="MobiDB-lite"/>
    </source>
</evidence>
<dbReference type="EMBL" id="CAJOBC010092757">
    <property type="protein sequence ID" value="CAF4411759.1"/>
    <property type="molecule type" value="Genomic_DNA"/>
</dbReference>
<dbReference type="Gene3D" id="1.10.10.60">
    <property type="entry name" value="Homeodomain-like"/>
    <property type="match status" value="1"/>
</dbReference>
<accession>A0A815WQC4</accession>
<sequence length="588" mass="65354">NVNGTTSPTSSSGLGVRSHLTNGTSKFDIFAAAAAAHSVHHGHHHHMSGAMQIATALVKKAQRSIQQQQPLTVLNDQQYHSSHHRTTPLQNSPNGNLNNTVTTNKRKRKTERPAQKRVRGSYKLVSPEQKVMIHEYAEKHGVKAASKVYQVAPSTIASWLYQKPNGERTSAIRNKEAHSKILEWVKQRRDCGERVNNKDFHSYALATMRELTGNPDFAASRSWCSNFIKKYQIQLDSDKLSDSSQFRFDSSGLDENASESSLCFPGASSPSDTKLDETALTDESQIVSPDESSHVLQHYSPLSVNNSNVNGTTNSLLIQSDTNGGDSPKPTTATTSLNENEQKKIRRHRHHQQHSQQRHSTESSGEGEDDSLSSPTKIMAGIQTTPPLKTPSLSKTRMNDDDLCQQAVSTTSIPSQSSLSSLSLNNQTSKRTLNRLLHSQSTLSSTNSSHHQPTKSTTSATRHLSSDTLSYGGHSSTTHVNGLCVNMAILPRSPSQQRDQQPTATTNNIEHETKIDKQLIMHNPETTTQSVETFVQHFESTLNTMTYFQEKLRNLVVTIAQERDALLQLYLKERDRRIVIESRLKEIM</sequence>
<dbReference type="Pfam" id="PF03221">
    <property type="entry name" value="HTH_Tnp_Tc5"/>
    <property type="match status" value="1"/>
</dbReference>
<dbReference type="EMBL" id="CAJNOQ010027076">
    <property type="protein sequence ID" value="CAF1550708.1"/>
    <property type="molecule type" value="Genomic_DNA"/>
</dbReference>
<evidence type="ECO:0000313" key="6">
    <source>
        <dbReference type="Proteomes" id="UP000663829"/>
    </source>
</evidence>
<evidence type="ECO:0000313" key="5">
    <source>
        <dbReference type="EMBL" id="CAF4411759.1"/>
    </source>
</evidence>
<feature type="region of interest" description="Disordered" evidence="2">
    <location>
        <begin position="492"/>
        <end position="515"/>
    </location>
</feature>